<protein>
    <recommendedName>
        <fullName evidence="4">Heavy metal-associated domain, HMA</fullName>
    </recommendedName>
</protein>
<reference evidence="1 3" key="1">
    <citation type="journal article" date="2017" name="Nature">
        <title>The sunflower genome provides insights into oil metabolism, flowering and Asterid evolution.</title>
        <authorList>
            <person name="Badouin H."/>
            <person name="Gouzy J."/>
            <person name="Grassa C.J."/>
            <person name="Murat F."/>
            <person name="Staton S.E."/>
            <person name="Cottret L."/>
            <person name="Lelandais-Briere C."/>
            <person name="Owens G.L."/>
            <person name="Carrere S."/>
            <person name="Mayjonade B."/>
            <person name="Legrand L."/>
            <person name="Gill N."/>
            <person name="Kane N.C."/>
            <person name="Bowers J.E."/>
            <person name="Hubner S."/>
            <person name="Bellec A."/>
            <person name="Berard A."/>
            <person name="Berges H."/>
            <person name="Blanchet N."/>
            <person name="Boniface M.C."/>
            <person name="Brunel D."/>
            <person name="Catrice O."/>
            <person name="Chaidir N."/>
            <person name="Claudel C."/>
            <person name="Donnadieu C."/>
            <person name="Faraut T."/>
            <person name="Fievet G."/>
            <person name="Helmstetter N."/>
            <person name="King M."/>
            <person name="Knapp S.J."/>
            <person name="Lai Z."/>
            <person name="Le Paslier M.C."/>
            <person name="Lippi Y."/>
            <person name="Lorenzon L."/>
            <person name="Mandel J.R."/>
            <person name="Marage G."/>
            <person name="Marchand G."/>
            <person name="Marquand E."/>
            <person name="Bret-Mestries E."/>
            <person name="Morien E."/>
            <person name="Nambeesan S."/>
            <person name="Nguyen T."/>
            <person name="Pegot-Espagnet P."/>
            <person name="Pouilly N."/>
            <person name="Raftis F."/>
            <person name="Sallet E."/>
            <person name="Schiex T."/>
            <person name="Thomas J."/>
            <person name="Vandecasteele C."/>
            <person name="Vares D."/>
            <person name="Vear F."/>
            <person name="Vautrin S."/>
            <person name="Crespi M."/>
            <person name="Mangin B."/>
            <person name="Burke J.M."/>
            <person name="Salse J."/>
            <person name="Munos S."/>
            <person name="Vincourt P."/>
            <person name="Rieseberg L.H."/>
            <person name="Langlade N.B."/>
        </authorList>
    </citation>
    <scope>NUCLEOTIDE SEQUENCE [LARGE SCALE GENOMIC DNA]</scope>
    <source>
        <strain evidence="3">cv. SF193</strain>
        <tissue evidence="1">Leaves</tissue>
    </source>
</reference>
<evidence type="ECO:0008006" key="4">
    <source>
        <dbReference type="Google" id="ProtNLM"/>
    </source>
</evidence>
<evidence type="ECO:0000313" key="1">
    <source>
        <dbReference type="EMBL" id="KAF5780623.1"/>
    </source>
</evidence>
<dbReference type="FunCoup" id="A0A251T880">
    <property type="interactions" value="157"/>
</dbReference>
<dbReference type="InParanoid" id="A0A251T880"/>
<dbReference type="AlphaFoldDB" id="A0A251T880"/>
<dbReference type="STRING" id="4232.A0A251T880"/>
<accession>A0A251T880</accession>
<dbReference type="OrthoDB" id="692882at2759"/>
<keyword evidence="3" id="KW-1185">Reference proteome</keyword>
<evidence type="ECO:0000313" key="3">
    <source>
        <dbReference type="Proteomes" id="UP000215914"/>
    </source>
</evidence>
<dbReference type="EMBL" id="CM007900">
    <property type="protein sequence ID" value="OTG07360.1"/>
    <property type="molecule type" value="Genomic_DNA"/>
</dbReference>
<gene>
    <name evidence="2" type="ORF">HannXRQ_Chr11g0329551</name>
    <name evidence="1" type="ORF">HanXRQr2_Chr11g0474001</name>
</gene>
<dbReference type="PANTHER" id="PTHR46371">
    <property type="entry name" value="OS04G0464100 PROTEIN"/>
    <property type="match status" value="1"/>
</dbReference>
<dbReference type="EMBL" id="MNCJ02000326">
    <property type="protein sequence ID" value="KAF5780623.1"/>
    <property type="molecule type" value="Genomic_DNA"/>
</dbReference>
<reference evidence="2" key="2">
    <citation type="submission" date="2017-02" db="EMBL/GenBank/DDBJ databases">
        <title>Sunflower complete genome.</title>
        <authorList>
            <person name="Langlade N."/>
            <person name="Munos S."/>
        </authorList>
    </citation>
    <scope>NUCLEOTIDE SEQUENCE [LARGE SCALE GENOMIC DNA]</scope>
    <source>
        <tissue evidence="2">Leaves</tissue>
    </source>
</reference>
<sequence>MAKQKIVVKMAVNSEKKSRKALKIAVSVAGVESASFVGSDKHQIALTGERIDPIQLTKLLKKGVGHTELVSVGSVEETAPAPPASATAPAPPASATVSQAPIVAPQINYPYCYNYGVPYNIYQGPYNNDLACSIM</sequence>
<dbReference type="Gramene" id="mRNA:HanXRQr2_Chr11g0474001">
    <property type="protein sequence ID" value="mRNA:HanXRQr2_Chr11g0474001"/>
    <property type="gene ID" value="HanXRQr2_Chr11g0474001"/>
</dbReference>
<organism evidence="2 3">
    <name type="scientific">Helianthus annuus</name>
    <name type="common">Common sunflower</name>
    <dbReference type="NCBI Taxonomy" id="4232"/>
    <lineage>
        <taxon>Eukaryota</taxon>
        <taxon>Viridiplantae</taxon>
        <taxon>Streptophyta</taxon>
        <taxon>Embryophyta</taxon>
        <taxon>Tracheophyta</taxon>
        <taxon>Spermatophyta</taxon>
        <taxon>Magnoliopsida</taxon>
        <taxon>eudicotyledons</taxon>
        <taxon>Gunneridae</taxon>
        <taxon>Pentapetalae</taxon>
        <taxon>asterids</taxon>
        <taxon>campanulids</taxon>
        <taxon>Asterales</taxon>
        <taxon>Asteraceae</taxon>
        <taxon>Asteroideae</taxon>
        <taxon>Heliantheae alliance</taxon>
        <taxon>Heliantheae</taxon>
        <taxon>Helianthus</taxon>
    </lineage>
</organism>
<dbReference type="InterPro" id="IPR044296">
    <property type="entry name" value="HIPP46"/>
</dbReference>
<proteinExistence type="predicted"/>
<name>A0A251T880_HELAN</name>
<evidence type="ECO:0000313" key="2">
    <source>
        <dbReference type="EMBL" id="OTG07360.1"/>
    </source>
</evidence>
<dbReference type="Gene3D" id="3.30.70.100">
    <property type="match status" value="1"/>
</dbReference>
<reference evidence="1" key="3">
    <citation type="submission" date="2020-06" db="EMBL/GenBank/DDBJ databases">
        <title>Helianthus annuus Genome sequencing and assembly Release 2.</title>
        <authorList>
            <person name="Gouzy J."/>
            <person name="Langlade N."/>
            <person name="Munos S."/>
        </authorList>
    </citation>
    <scope>NUCLEOTIDE SEQUENCE</scope>
    <source>
        <tissue evidence="1">Leaves</tissue>
    </source>
</reference>
<dbReference type="OMA" id="VAPQINY"/>
<dbReference type="Proteomes" id="UP000215914">
    <property type="component" value="Chromosome 11"/>
</dbReference>